<gene>
    <name evidence="3" type="ORF">ACFFJG_07735</name>
</gene>
<organism evidence="3 4">
    <name type="scientific">Nocardioides zeicaulis</name>
    <dbReference type="NCBI Taxonomy" id="1776857"/>
    <lineage>
        <taxon>Bacteria</taxon>
        <taxon>Bacillati</taxon>
        <taxon>Actinomycetota</taxon>
        <taxon>Actinomycetes</taxon>
        <taxon>Propionibacteriales</taxon>
        <taxon>Nocardioidaceae</taxon>
        <taxon>Nocardioides</taxon>
    </lineage>
</organism>
<evidence type="ECO:0000256" key="2">
    <source>
        <dbReference type="SAM" id="Phobius"/>
    </source>
</evidence>
<keyword evidence="2" id="KW-0812">Transmembrane</keyword>
<dbReference type="RefSeq" id="WP_378518019.1">
    <property type="nucleotide sequence ID" value="NZ_JBHLXH010000001.1"/>
</dbReference>
<evidence type="ECO:0000313" key="3">
    <source>
        <dbReference type="EMBL" id="MFC0222366.1"/>
    </source>
</evidence>
<evidence type="ECO:0000313" key="4">
    <source>
        <dbReference type="Proteomes" id="UP001589698"/>
    </source>
</evidence>
<accession>A0ABV6E057</accession>
<protein>
    <submittedName>
        <fullName evidence="3">Uncharacterized protein</fullName>
    </submittedName>
</protein>
<proteinExistence type="predicted"/>
<feature type="transmembrane region" description="Helical" evidence="2">
    <location>
        <begin position="39"/>
        <end position="60"/>
    </location>
</feature>
<keyword evidence="2" id="KW-1133">Transmembrane helix</keyword>
<name>A0ABV6E057_9ACTN</name>
<keyword evidence="4" id="KW-1185">Reference proteome</keyword>
<sequence length="304" mass="31399">MDTQVDWREELDSSFGEGRDVVPAHYLEAGHRVARRRRAALAVAGVAAAVVVAGATWSLAPGSAPRGGEAPVASDPARPTRTADGRGPEDRVRSLAELRRAGAAEPDFLGNPAVLVDGGLVLADGAGPVLQRVPNPMGYTPAQGTSLGIRVWFEGREQYSLMTSHVEGTSTSTATVDATGDFPGWLDQAVRTQRTLDVANGVTPAAGSDDGPWLELGADGSVEAARAGVLIEEVRSGVDLGPSFADGADGTGAVRLRVDGSTEHAAFRVVDGVLDVVPGGGRFASMDAFLAWARAQYASGSGMR</sequence>
<feature type="region of interest" description="Disordered" evidence="1">
    <location>
        <begin position="60"/>
        <end position="90"/>
    </location>
</feature>
<evidence type="ECO:0000256" key="1">
    <source>
        <dbReference type="SAM" id="MobiDB-lite"/>
    </source>
</evidence>
<comment type="caution">
    <text evidence="3">The sequence shown here is derived from an EMBL/GenBank/DDBJ whole genome shotgun (WGS) entry which is preliminary data.</text>
</comment>
<dbReference type="Proteomes" id="UP001589698">
    <property type="component" value="Unassembled WGS sequence"/>
</dbReference>
<keyword evidence="2" id="KW-0472">Membrane</keyword>
<feature type="compositionally biased region" description="Basic and acidic residues" evidence="1">
    <location>
        <begin position="81"/>
        <end position="90"/>
    </location>
</feature>
<dbReference type="EMBL" id="JBHLXH010000001">
    <property type="protein sequence ID" value="MFC0222366.1"/>
    <property type="molecule type" value="Genomic_DNA"/>
</dbReference>
<reference evidence="3 4" key="1">
    <citation type="submission" date="2024-09" db="EMBL/GenBank/DDBJ databases">
        <authorList>
            <person name="Sun Q."/>
            <person name="Mori K."/>
        </authorList>
    </citation>
    <scope>NUCLEOTIDE SEQUENCE [LARGE SCALE GENOMIC DNA]</scope>
    <source>
        <strain evidence="3 4">CCM 8654</strain>
    </source>
</reference>